<evidence type="ECO:0000256" key="1">
    <source>
        <dbReference type="SAM" id="SignalP"/>
    </source>
</evidence>
<dbReference type="RefSeq" id="WP_326319724.1">
    <property type="nucleotide sequence ID" value="NZ_JAYLAA010000012.1"/>
</dbReference>
<dbReference type="Proteomes" id="UP001348397">
    <property type="component" value="Unassembled WGS sequence"/>
</dbReference>
<evidence type="ECO:0000313" key="3">
    <source>
        <dbReference type="Proteomes" id="UP001348397"/>
    </source>
</evidence>
<name>A0ABU6HRE1_9FLAO</name>
<protein>
    <recommendedName>
        <fullName evidence="4">GLPGLI family protein</fullName>
    </recommendedName>
</protein>
<accession>A0ABU6HRE1</accession>
<sequence>MKTKFTIFTLLILVSSILKAQEVIDNYTMSYFNKSYDIEASKEKNGDFTVYIQVSAERVSTKANYMIKSDRLNEFKEALLFTRDKYLEWAKIAKDNNVTDMTKNIDAKFPNIDIAWLSSKWFFSFGEKLSPTFMILKNGQFVVSFVNKNTASSNRYIDETTYWVFADVKEFDEVIQKLDYDKIKGKLEKIENKANLFK</sequence>
<feature type="chain" id="PRO_5046237114" description="GLPGLI family protein" evidence="1">
    <location>
        <begin position="21"/>
        <end position="198"/>
    </location>
</feature>
<dbReference type="EMBL" id="JAYLAA010000012">
    <property type="protein sequence ID" value="MEC3874660.1"/>
    <property type="molecule type" value="Genomic_DNA"/>
</dbReference>
<proteinExistence type="predicted"/>
<keyword evidence="1" id="KW-0732">Signal</keyword>
<evidence type="ECO:0008006" key="4">
    <source>
        <dbReference type="Google" id="ProtNLM"/>
    </source>
</evidence>
<comment type="caution">
    <text evidence="2">The sequence shown here is derived from an EMBL/GenBank/DDBJ whole genome shotgun (WGS) entry which is preliminary data.</text>
</comment>
<reference evidence="2 3" key="1">
    <citation type="submission" date="2024-01" db="EMBL/GenBank/DDBJ databases">
        <title>Chryseobacterium sp. T9W2-O.</title>
        <authorList>
            <person name="Maltman C."/>
        </authorList>
    </citation>
    <scope>NUCLEOTIDE SEQUENCE [LARGE SCALE GENOMIC DNA]</scope>
    <source>
        <strain evidence="2 3">T9W2-O</strain>
    </source>
</reference>
<feature type="signal peptide" evidence="1">
    <location>
        <begin position="1"/>
        <end position="20"/>
    </location>
</feature>
<organism evidence="2 3">
    <name type="scientific">Chryseobacterium salviniae</name>
    <dbReference type="NCBI Taxonomy" id="3101750"/>
    <lineage>
        <taxon>Bacteria</taxon>
        <taxon>Pseudomonadati</taxon>
        <taxon>Bacteroidota</taxon>
        <taxon>Flavobacteriia</taxon>
        <taxon>Flavobacteriales</taxon>
        <taxon>Weeksellaceae</taxon>
        <taxon>Chryseobacterium group</taxon>
        <taxon>Chryseobacterium</taxon>
    </lineage>
</organism>
<evidence type="ECO:0000313" key="2">
    <source>
        <dbReference type="EMBL" id="MEC3874660.1"/>
    </source>
</evidence>
<keyword evidence="3" id="KW-1185">Reference proteome</keyword>
<gene>
    <name evidence="2" type="ORF">SOP96_02915</name>
</gene>